<accession>A0AB39TVC5</accession>
<dbReference type="AlphaFoldDB" id="A0AB39TVC5"/>
<feature type="compositionally biased region" description="Low complexity" evidence="1">
    <location>
        <begin position="26"/>
        <end position="48"/>
    </location>
</feature>
<proteinExistence type="predicted"/>
<evidence type="ECO:0000256" key="1">
    <source>
        <dbReference type="SAM" id="MobiDB-lite"/>
    </source>
</evidence>
<protein>
    <submittedName>
        <fullName evidence="2">Uncharacterized protein</fullName>
    </submittedName>
</protein>
<organism evidence="2">
    <name type="scientific">Streptomyces sp. Y1</name>
    <dbReference type="NCBI Taxonomy" id="3238634"/>
    <lineage>
        <taxon>Bacteria</taxon>
        <taxon>Bacillati</taxon>
        <taxon>Actinomycetota</taxon>
        <taxon>Actinomycetes</taxon>
        <taxon>Kitasatosporales</taxon>
        <taxon>Streptomycetaceae</taxon>
        <taxon>Streptomyces</taxon>
    </lineage>
</organism>
<feature type="region of interest" description="Disordered" evidence="1">
    <location>
        <begin position="12"/>
        <end position="50"/>
    </location>
</feature>
<name>A0AB39TVC5_9ACTN</name>
<sequence length="245" mass="25185">MLGLTGYAALVGDDGGPAPQRHDTVSSQAPPTATTAPQPAPTYSAPPTWTEPQQWLAAPRGVRKAANGREIGFPDTTEGAIGMMVAASAIDVEGSTTLADQQLEVYSVYLVPADQSPTAEAKVRQGAERTDAATREALGLPGTGPLPSGASMRSTMIGVKPIRVTPTQVAAYVLMTVIDKGGEMVPAKTVYSMGILAAVWQDGDWKLSGQAIKDSAAQAGQKPAIAAPGDAAFNTAGWTAIRQAS</sequence>
<reference evidence="2" key="1">
    <citation type="submission" date="2024-07" db="EMBL/GenBank/DDBJ databases">
        <authorList>
            <person name="Yu S.T."/>
        </authorList>
    </citation>
    <scope>NUCLEOTIDE SEQUENCE</scope>
    <source>
        <strain evidence="2">Y1</strain>
    </source>
</reference>
<dbReference type="RefSeq" id="WP_369185364.1">
    <property type="nucleotide sequence ID" value="NZ_CP163445.1"/>
</dbReference>
<dbReference type="EMBL" id="CP163445">
    <property type="protein sequence ID" value="XDQ83187.1"/>
    <property type="molecule type" value="Genomic_DNA"/>
</dbReference>
<evidence type="ECO:0000313" key="2">
    <source>
        <dbReference type="EMBL" id="XDQ83187.1"/>
    </source>
</evidence>
<gene>
    <name evidence="2" type="ORF">AB2U05_34110</name>
</gene>